<accession>A0A0F9M1F8</accession>
<dbReference type="EMBL" id="LAZR01006301">
    <property type="protein sequence ID" value="KKM93181.1"/>
    <property type="molecule type" value="Genomic_DNA"/>
</dbReference>
<organism evidence="1">
    <name type="scientific">marine sediment metagenome</name>
    <dbReference type="NCBI Taxonomy" id="412755"/>
    <lineage>
        <taxon>unclassified sequences</taxon>
        <taxon>metagenomes</taxon>
        <taxon>ecological metagenomes</taxon>
    </lineage>
</organism>
<name>A0A0F9M1F8_9ZZZZ</name>
<protein>
    <submittedName>
        <fullName evidence="1">Uncharacterized protein</fullName>
    </submittedName>
</protein>
<proteinExistence type="predicted"/>
<sequence>MVRLFDHLETLVIEHTKQEGRNIMNNWIATLLGQVVAQMSPEIRKGMVEFVNKMEAQAKATPNPWDDIFVGIVKFVLVIK</sequence>
<gene>
    <name evidence="1" type="ORF">LCGC14_1211050</name>
</gene>
<reference evidence="1" key="1">
    <citation type="journal article" date="2015" name="Nature">
        <title>Complex archaea that bridge the gap between prokaryotes and eukaryotes.</title>
        <authorList>
            <person name="Spang A."/>
            <person name="Saw J.H."/>
            <person name="Jorgensen S.L."/>
            <person name="Zaremba-Niedzwiedzka K."/>
            <person name="Martijn J."/>
            <person name="Lind A.E."/>
            <person name="van Eijk R."/>
            <person name="Schleper C."/>
            <person name="Guy L."/>
            <person name="Ettema T.J."/>
        </authorList>
    </citation>
    <scope>NUCLEOTIDE SEQUENCE</scope>
</reference>
<dbReference type="AlphaFoldDB" id="A0A0F9M1F8"/>
<evidence type="ECO:0000313" key="1">
    <source>
        <dbReference type="EMBL" id="KKM93181.1"/>
    </source>
</evidence>
<comment type="caution">
    <text evidence="1">The sequence shown here is derived from an EMBL/GenBank/DDBJ whole genome shotgun (WGS) entry which is preliminary data.</text>
</comment>